<dbReference type="Proteomes" id="UP000324797">
    <property type="component" value="Unassembled WGS sequence"/>
</dbReference>
<comment type="caution">
    <text evidence="3">The sequence shown here is derived from an EMBL/GenBank/DDBJ whole genome shotgun (WGS) entry which is preliminary data.</text>
</comment>
<reference evidence="3 4" key="1">
    <citation type="submission" date="2019-08" db="EMBL/GenBank/DDBJ databases">
        <title>Bradyrhizobium hipponensis sp. nov., a rhizobium isolated from a Lupinus angustifolius root nodule in Tunisia.</title>
        <authorList>
            <person name="Off K."/>
            <person name="Rejili M."/>
            <person name="Mars M."/>
            <person name="Brachmann A."/>
            <person name="Marin M."/>
        </authorList>
    </citation>
    <scope>NUCLEOTIDE SEQUENCE [LARGE SCALE GENOMIC DNA]</scope>
    <source>
        <strain evidence="4">aSej3</strain>
    </source>
</reference>
<evidence type="ECO:0000256" key="2">
    <source>
        <dbReference type="SAM" id="SignalP"/>
    </source>
</evidence>
<feature type="chain" id="PRO_5024284754" evidence="2">
    <location>
        <begin position="24"/>
        <end position="293"/>
    </location>
</feature>
<proteinExistence type="predicted"/>
<dbReference type="InterPro" id="IPR009642">
    <property type="entry name" value="DUF1236"/>
</dbReference>
<name>A0A5S4YDM4_9BRAD</name>
<evidence type="ECO:0000256" key="1">
    <source>
        <dbReference type="SAM" id="MobiDB-lite"/>
    </source>
</evidence>
<accession>A0A5S4YDM4</accession>
<feature type="compositionally biased region" description="Polar residues" evidence="1">
    <location>
        <begin position="166"/>
        <end position="191"/>
    </location>
</feature>
<feature type="signal peptide" evidence="2">
    <location>
        <begin position="1"/>
        <end position="23"/>
    </location>
</feature>
<evidence type="ECO:0000313" key="4">
    <source>
        <dbReference type="Proteomes" id="UP000324797"/>
    </source>
</evidence>
<dbReference type="Pfam" id="PF06823">
    <property type="entry name" value="DUF1236"/>
    <property type="match status" value="1"/>
</dbReference>
<gene>
    <name evidence="3" type="ORF">FXV83_34450</name>
</gene>
<keyword evidence="4" id="KW-1185">Reference proteome</keyword>
<dbReference type="EMBL" id="VSTH01000143">
    <property type="protein sequence ID" value="TYO62128.1"/>
    <property type="molecule type" value="Genomic_DNA"/>
</dbReference>
<feature type="compositionally biased region" description="Basic and acidic residues" evidence="1">
    <location>
        <begin position="78"/>
        <end position="92"/>
    </location>
</feature>
<evidence type="ECO:0000313" key="3">
    <source>
        <dbReference type="EMBL" id="TYO62128.1"/>
    </source>
</evidence>
<feature type="region of interest" description="Disordered" evidence="1">
    <location>
        <begin position="26"/>
        <end position="224"/>
    </location>
</feature>
<feature type="compositionally biased region" description="Low complexity" evidence="1">
    <location>
        <begin position="192"/>
        <end position="209"/>
    </location>
</feature>
<keyword evidence="2" id="KW-0732">Signal</keyword>
<feature type="compositionally biased region" description="Low complexity" evidence="1">
    <location>
        <begin position="38"/>
        <end position="49"/>
    </location>
</feature>
<sequence length="293" mass="30280">MSNRFMISVAAVALVAGTGLANAQGTMGRDSGGGAGGTQQMQQSQPGGAAEHGSATGKESTGKEKGTVGQAGGSMKSGAEEKSSGAMKDEKSGAMQKDSTGKEKGTVGQAGGSMKSGAEEKSSGAMKDEKSSGTMHKNPTAEEKSGATKGQRTDERAQGQQDKSKGMSSETQTKPGTTTGESRQGQPGTNVQGQAGTSTQTTGQAGAGAKLSTEQRTQITSVIREEHVRPVTNVNFSISVGTRIPREGIELHALPPRVVTIYPEWRTYKYVLVKDEIVIINPDTYEIVAVLNA</sequence>
<feature type="compositionally biased region" description="Polar residues" evidence="1">
    <location>
        <begin position="212"/>
        <end position="221"/>
    </location>
</feature>
<feature type="compositionally biased region" description="Basic and acidic residues" evidence="1">
    <location>
        <begin position="117"/>
        <end position="131"/>
    </location>
</feature>
<dbReference type="AlphaFoldDB" id="A0A5S4YDM4"/>
<feature type="compositionally biased region" description="Basic and acidic residues" evidence="1">
    <location>
        <begin position="139"/>
        <end position="165"/>
    </location>
</feature>
<dbReference type="RefSeq" id="WP_148744007.1">
    <property type="nucleotide sequence ID" value="NZ_VSTH01000143.1"/>
</dbReference>
<protein>
    <submittedName>
        <fullName evidence="3">DUF1236 domain-containing protein</fullName>
    </submittedName>
</protein>
<organism evidence="3 4">
    <name type="scientific">Bradyrhizobium hipponense</name>
    <dbReference type="NCBI Taxonomy" id="2605638"/>
    <lineage>
        <taxon>Bacteria</taxon>
        <taxon>Pseudomonadati</taxon>
        <taxon>Pseudomonadota</taxon>
        <taxon>Alphaproteobacteria</taxon>
        <taxon>Hyphomicrobiales</taxon>
        <taxon>Nitrobacteraceae</taxon>
        <taxon>Bradyrhizobium</taxon>
    </lineage>
</organism>